<reference evidence="2 3" key="1">
    <citation type="journal article" date="2014" name="Genome Announc.">
        <title>Complete genome sequence of Magnetospirillum gryphiswaldense MSR-1.</title>
        <authorList>
            <person name="Wang X."/>
            <person name="Wang Q."/>
            <person name="Zhang W."/>
            <person name="Wang Y."/>
            <person name="Li L."/>
            <person name="Wen T."/>
            <person name="Zhang T."/>
            <person name="Zhang Y."/>
            <person name="Xu J."/>
            <person name="Hu J."/>
            <person name="Li S."/>
            <person name="Liu L."/>
            <person name="Liu J."/>
            <person name="Jiang W."/>
            <person name="Tian J."/>
            <person name="Li Y."/>
            <person name="Schuler D."/>
            <person name="Wang L."/>
            <person name="Li J."/>
        </authorList>
    </citation>
    <scope>NUCLEOTIDE SEQUENCE [LARGE SCALE GENOMIC DNA]</scope>
    <source>
        <strain evidence="3">DSM 6361 / JCM 21280 / NBRC 15271 / MSR-1</strain>
    </source>
</reference>
<dbReference type="PANTHER" id="PTHR42966">
    <property type="entry name" value="N-ACETYLNEURAMINATE SYNTHASE"/>
    <property type="match status" value="1"/>
</dbReference>
<dbReference type="KEGG" id="mgy:MGMSRv2__4192"/>
<dbReference type="InterPro" id="IPR051690">
    <property type="entry name" value="PseI-like"/>
</dbReference>
<keyword evidence="3" id="KW-1185">Reference proteome</keyword>
<name>V6F7S4_MAGGM</name>
<dbReference type="HOGENOM" id="CLU_040465_0_0_5"/>
<dbReference type="Pfam" id="PF03102">
    <property type="entry name" value="NeuB"/>
    <property type="match status" value="1"/>
</dbReference>
<protein>
    <submittedName>
        <fullName evidence="2">N-acetyl neuramic acid synthetase</fullName>
        <ecNumber evidence="2">4.1.3.-</ecNumber>
    </submittedName>
</protein>
<dbReference type="GO" id="GO:0047444">
    <property type="term" value="F:N-acylneuraminate-9-phosphate synthase activity"/>
    <property type="evidence" value="ECO:0007669"/>
    <property type="project" value="TreeGrafter"/>
</dbReference>
<dbReference type="SUPFAM" id="SSF51569">
    <property type="entry name" value="Aldolase"/>
    <property type="match status" value="1"/>
</dbReference>
<dbReference type="AlphaFoldDB" id="V6F7S4"/>
<dbReference type="Gene3D" id="3.20.20.70">
    <property type="entry name" value="Aldolase class I"/>
    <property type="match status" value="1"/>
</dbReference>
<dbReference type="EMBL" id="HG794546">
    <property type="protein sequence ID" value="CDL01407.1"/>
    <property type="molecule type" value="Genomic_DNA"/>
</dbReference>
<feature type="domain" description="PseI/NeuA/B-like" evidence="1">
    <location>
        <begin position="45"/>
        <end position="273"/>
    </location>
</feature>
<accession>V6F7S4</accession>
<dbReference type="GO" id="GO:0016051">
    <property type="term" value="P:carbohydrate biosynthetic process"/>
    <property type="evidence" value="ECO:0007669"/>
    <property type="project" value="InterPro"/>
</dbReference>
<sequence length="292" mass="32278">MDQNDAASRKTVKIGGVAVGDGHPAAIVAELGVNHLGDFGRAKEMIHAAHEAGADLIKFQTYVAEDRYDVTANPKGQAFIDMVRPWQFTRDQETALWDYAHGLGVPVFTSPFDADSVDFADSMGSLAFKVAAFEITNRALLRKIADKGKPVVFSCGMASLVDIRACTQLLDDHGVPYVILHTVSSYPLEKRHSQLRRIHALRQLFDCPIGHSDHTAGTAIPPLAIAAGANMIEKHFTTTPKLRQSDNFFSITPEELGEIVFAVRQVERWMGDGAFGMQETEEYMYAFRRHTE</sequence>
<evidence type="ECO:0000313" key="2">
    <source>
        <dbReference type="EMBL" id="CDL01407.1"/>
    </source>
</evidence>
<proteinExistence type="predicted"/>
<dbReference type="Proteomes" id="UP000018922">
    <property type="component" value="Chromosome I"/>
</dbReference>
<evidence type="ECO:0000259" key="1">
    <source>
        <dbReference type="Pfam" id="PF03102"/>
    </source>
</evidence>
<evidence type="ECO:0000313" key="3">
    <source>
        <dbReference type="Proteomes" id="UP000018922"/>
    </source>
</evidence>
<dbReference type="PANTHER" id="PTHR42966:SF1">
    <property type="entry name" value="SIALIC ACID SYNTHASE"/>
    <property type="match status" value="1"/>
</dbReference>
<dbReference type="STRING" id="1430440.MGMSRv2__4192"/>
<dbReference type="GO" id="GO:0016829">
    <property type="term" value="F:lyase activity"/>
    <property type="evidence" value="ECO:0007669"/>
    <property type="project" value="UniProtKB-KW"/>
</dbReference>
<dbReference type="EC" id="4.1.3.-" evidence="2"/>
<dbReference type="eggNOG" id="COG2089">
    <property type="taxonomic scope" value="Bacteria"/>
</dbReference>
<dbReference type="InterPro" id="IPR013132">
    <property type="entry name" value="PseI/NeuA/B-like_N"/>
</dbReference>
<dbReference type="InterPro" id="IPR013785">
    <property type="entry name" value="Aldolase_TIM"/>
</dbReference>
<organism evidence="2 3">
    <name type="scientific">Magnetospirillum gryphiswaldense (strain DSM 6361 / JCM 21280 / NBRC 15271 / MSR-1)</name>
    <dbReference type="NCBI Taxonomy" id="431944"/>
    <lineage>
        <taxon>Bacteria</taxon>
        <taxon>Pseudomonadati</taxon>
        <taxon>Pseudomonadota</taxon>
        <taxon>Alphaproteobacteria</taxon>
        <taxon>Rhodospirillales</taxon>
        <taxon>Rhodospirillaceae</taxon>
        <taxon>Magnetospirillum</taxon>
    </lineage>
</organism>
<keyword evidence="2" id="KW-0456">Lyase</keyword>
<gene>
    <name evidence="2" type="ordered locus">MGMSRv2__4192</name>
</gene>